<comment type="subcellular location">
    <subcellularLocation>
        <location evidence="11">Cell membrane</location>
    </subcellularLocation>
    <subcellularLocation>
        <location evidence="1">Membrane</location>
        <topology evidence="1">Multi-pass membrane protein</topology>
    </subcellularLocation>
</comment>
<feature type="domain" description="P-type ATPase A" evidence="12">
    <location>
        <begin position="129"/>
        <end position="219"/>
    </location>
</feature>
<proteinExistence type="inferred from homology"/>
<evidence type="ECO:0000256" key="11">
    <source>
        <dbReference type="RuleBase" id="RU362081"/>
    </source>
</evidence>
<feature type="transmembrane region" description="Helical" evidence="11">
    <location>
        <begin position="16"/>
        <end position="33"/>
    </location>
</feature>
<dbReference type="InterPro" id="IPR044492">
    <property type="entry name" value="P_typ_ATPase_HD_dom"/>
</dbReference>
<dbReference type="GO" id="GO:0046872">
    <property type="term" value="F:metal ion binding"/>
    <property type="evidence" value="ECO:0007669"/>
    <property type="project" value="UniProtKB-KW"/>
</dbReference>
<reference evidence="13 14" key="1">
    <citation type="journal article" date="2015" name="Genome Announc.">
        <title>Expanding the biotechnology potential of lactobacilli through comparative genomics of 213 strains and associated genera.</title>
        <authorList>
            <person name="Sun Z."/>
            <person name="Harris H.M."/>
            <person name="McCann A."/>
            <person name="Guo C."/>
            <person name="Argimon S."/>
            <person name="Zhang W."/>
            <person name="Yang X."/>
            <person name="Jeffery I.B."/>
            <person name="Cooney J.C."/>
            <person name="Kagawa T.F."/>
            <person name="Liu W."/>
            <person name="Song Y."/>
            <person name="Salvetti E."/>
            <person name="Wrobel A."/>
            <person name="Rasinkangas P."/>
            <person name="Parkhill J."/>
            <person name="Rea M.C."/>
            <person name="O'Sullivan O."/>
            <person name="Ritari J."/>
            <person name="Douillard F.P."/>
            <person name="Paul Ross R."/>
            <person name="Yang R."/>
            <person name="Briner A.E."/>
            <person name="Felis G.E."/>
            <person name="de Vos W.M."/>
            <person name="Barrangou R."/>
            <person name="Klaenhammer T.R."/>
            <person name="Caufield P.W."/>
            <person name="Cui Y."/>
            <person name="Zhang H."/>
            <person name="O'Toole P.W."/>
        </authorList>
    </citation>
    <scope>NUCLEOTIDE SEQUENCE [LARGE SCALE GENOMIC DNA]</scope>
    <source>
        <strain evidence="13 14">DSM 20509</strain>
    </source>
</reference>
<keyword evidence="11" id="KW-1003">Cell membrane</keyword>
<dbReference type="SFLD" id="SFLDG00002">
    <property type="entry name" value="C1.7:_P-type_atpase_like"/>
    <property type="match status" value="1"/>
</dbReference>
<accession>A0A0R2AEU9</accession>
<dbReference type="Pfam" id="PF00702">
    <property type="entry name" value="Hydrolase"/>
    <property type="match status" value="1"/>
</dbReference>
<evidence type="ECO:0000256" key="6">
    <source>
        <dbReference type="ARBA" id="ARBA00022967"/>
    </source>
</evidence>
<dbReference type="SUPFAM" id="SSF81665">
    <property type="entry name" value="Calcium ATPase, transmembrane domain M"/>
    <property type="match status" value="1"/>
</dbReference>
<organism evidence="13 14">
    <name type="scientific">Ligilactobacillus agilis DSM 20509</name>
    <dbReference type="NCBI Taxonomy" id="1423718"/>
    <lineage>
        <taxon>Bacteria</taxon>
        <taxon>Bacillati</taxon>
        <taxon>Bacillota</taxon>
        <taxon>Bacilli</taxon>
        <taxon>Lactobacillales</taxon>
        <taxon>Lactobacillaceae</taxon>
        <taxon>Ligilactobacillus</taxon>
    </lineage>
</organism>
<evidence type="ECO:0000313" key="14">
    <source>
        <dbReference type="Proteomes" id="UP000051008"/>
    </source>
</evidence>
<gene>
    <name evidence="13" type="ORF">FC14_GL001308</name>
</gene>
<dbReference type="InterPro" id="IPR023214">
    <property type="entry name" value="HAD_sf"/>
</dbReference>
<feature type="transmembrane region" description="Helical" evidence="11">
    <location>
        <begin position="71"/>
        <end position="97"/>
    </location>
</feature>
<keyword evidence="11" id="KW-0547">Nucleotide-binding</keyword>
<evidence type="ECO:0000256" key="3">
    <source>
        <dbReference type="ARBA" id="ARBA00022539"/>
    </source>
</evidence>
<dbReference type="Proteomes" id="UP000051008">
    <property type="component" value="Unassembled WGS sequence"/>
</dbReference>
<dbReference type="EMBL" id="AYYP01000012">
    <property type="protein sequence ID" value="KRM65623.1"/>
    <property type="molecule type" value="Genomic_DNA"/>
</dbReference>
<dbReference type="RefSeq" id="WP_056976078.1">
    <property type="nucleotide sequence ID" value="NZ_AYYP01000012.1"/>
</dbReference>
<keyword evidence="4 11" id="KW-0812">Transmembrane</keyword>
<evidence type="ECO:0000256" key="7">
    <source>
        <dbReference type="ARBA" id="ARBA00022989"/>
    </source>
</evidence>
<dbReference type="GO" id="GO:0016887">
    <property type="term" value="F:ATP hydrolysis activity"/>
    <property type="evidence" value="ECO:0007669"/>
    <property type="project" value="InterPro"/>
</dbReference>
<protein>
    <recommendedName>
        <fullName evidence="9">Cd(2+)-exporting ATPase</fullName>
        <ecNumber evidence="9">7.2.2.21</ecNumber>
    </recommendedName>
</protein>
<dbReference type="PROSITE" id="PS00154">
    <property type="entry name" value="ATPASE_E1_E2"/>
    <property type="match status" value="1"/>
</dbReference>
<dbReference type="InterPro" id="IPR059000">
    <property type="entry name" value="ATPase_P-type_domA"/>
</dbReference>
<dbReference type="InterPro" id="IPR027256">
    <property type="entry name" value="P-typ_ATPase_IB"/>
</dbReference>
<dbReference type="PANTHER" id="PTHR48085">
    <property type="entry name" value="CADMIUM/ZINC-TRANSPORTING ATPASE HMA2-RELATED"/>
    <property type="match status" value="1"/>
</dbReference>
<dbReference type="Gene3D" id="3.40.50.1000">
    <property type="entry name" value="HAD superfamily/HAD-like"/>
    <property type="match status" value="1"/>
</dbReference>
<dbReference type="InterPro" id="IPR023299">
    <property type="entry name" value="ATPase_P-typ_cyto_dom_N"/>
</dbReference>
<dbReference type="InterPro" id="IPR051014">
    <property type="entry name" value="Cation_Transport_ATPase_IB"/>
</dbReference>
<keyword evidence="5 11" id="KW-0479">Metal-binding</keyword>
<dbReference type="NCBIfam" id="TIGR01525">
    <property type="entry name" value="ATPase-IB_hvy"/>
    <property type="match status" value="1"/>
</dbReference>
<feature type="transmembrane region" description="Helical" evidence="11">
    <location>
        <begin position="596"/>
        <end position="618"/>
    </location>
</feature>
<feature type="transmembrane region" description="Helical" evidence="11">
    <location>
        <begin position="40"/>
        <end position="59"/>
    </location>
</feature>
<name>A0A0R2AEU9_9LACO</name>
<comment type="catalytic activity">
    <reaction evidence="10">
        <text>Cd(2+)(in) + ATP + H2O = Cd(2+)(out) + ADP + phosphate + H(+)</text>
        <dbReference type="Rhea" id="RHEA:12132"/>
        <dbReference type="ChEBI" id="CHEBI:15377"/>
        <dbReference type="ChEBI" id="CHEBI:15378"/>
        <dbReference type="ChEBI" id="CHEBI:30616"/>
        <dbReference type="ChEBI" id="CHEBI:43474"/>
        <dbReference type="ChEBI" id="CHEBI:48775"/>
        <dbReference type="ChEBI" id="CHEBI:456216"/>
        <dbReference type="EC" id="7.2.2.21"/>
    </reaction>
</comment>
<dbReference type="InterPro" id="IPR008250">
    <property type="entry name" value="ATPase_P-typ_transduc_dom_A_sf"/>
</dbReference>
<comment type="caution">
    <text evidence="13">The sequence shown here is derived from an EMBL/GenBank/DDBJ whole genome shotgun (WGS) entry which is preliminary data.</text>
</comment>
<evidence type="ECO:0000313" key="13">
    <source>
        <dbReference type="EMBL" id="KRM65623.1"/>
    </source>
</evidence>
<dbReference type="Gene3D" id="2.70.150.10">
    <property type="entry name" value="Calcium-transporting ATPase, cytoplasmic transduction domain A"/>
    <property type="match status" value="1"/>
</dbReference>
<dbReference type="OrthoDB" id="9813266at2"/>
<dbReference type="GO" id="GO:0005524">
    <property type="term" value="F:ATP binding"/>
    <property type="evidence" value="ECO:0007669"/>
    <property type="project" value="UniProtKB-UniRule"/>
</dbReference>
<sequence>MVLTFEQLTKEERLDLSQIGLSLLLVVLARFCLGDTQLAVIVYIGAYLVAGFQIIVTAAKNIWQGDWFDENFLMTLATLGALLIKQYPEACAVMIFYRLGEFFQERAVAKSQRAITSLLDLRPDFARLAGQSEQIDPAQVKVGQVISVLPGERIPLDGIVTQGTAYLDTAALTGESKPRPVTVGQEVLSGMVVLSSSIELRVTKSFGQSTVSKLLDLVQNSSQQKAQTENFIRRFAKRYTPVVVLLALVLALLGPLVSGGPFQTWLYRACVFLVISCPCALVISIPLGFFGGIGAASRAGVLIKGSNYLEALTKVTTIVYDKTGTLTEGKFKVSQVLPVEPDQAEKLITLAALAEKDSPHPVAQAIVANFPGNIATYKVDQVEQLVGLGVKALYEGHTIFLGNACLMEKQKIAYQAVAAPQATVCYLAYDGVYLGAILVADELKKTTKQALANLKQLGIKQQLMLTGDNQQVATKVASELGIGVKSELLPQAKVAEVAKLKEQLSPTEKLAFVGDGLNDTPVLKQADIGIAMGALGSDAAIEAADIVLMNDELLTLTQAILIARKTKRIVWENISFALIIKALFLLLGLFGLTTMWVAVFADVGVTLLAVANALRLVLK</sequence>
<keyword evidence="14" id="KW-1185">Reference proteome</keyword>
<dbReference type="Pfam" id="PF00122">
    <property type="entry name" value="E1-E2_ATPase"/>
    <property type="match status" value="1"/>
</dbReference>
<keyword evidence="3" id="KW-0104">Cadmium</keyword>
<dbReference type="EC" id="7.2.2.21" evidence="9"/>
<keyword evidence="8 11" id="KW-0472">Membrane</keyword>
<dbReference type="GO" id="GO:0008551">
    <property type="term" value="F:P-type cadmium transporter activity"/>
    <property type="evidence" value="ECO:0007669"/>
    <property type="project" value="UniProtKB-EC"/>
</dbReference>
<evidence type="ECO:0000256" key="1">
    <source>
        <dbReference type="ARBA" id="ARBA00004141"/>
    </source>
</evidence>
<keyword evidence="6" id="KW-1278">Translocase</keyword>
<dbReference type="AlphaFoldDB" id="A0A0R2AEU9"/>
<dbReference type="InterPro" id="IPR001757">
    <property type="entry name" value="P_typ_ATPase"/>
</dbReference>
<feature type="transmembrane region" description="Helical" evidence="11">
    <location>
        <begin position="265"/>
        <end position="290"/>
    </location>
</feature>
<evidence type="ECO:0000256" key="10">
    <source>
        <dbReference type="ARBA" id="ARBA00049338"/>
    </source>
</evidence>
<evidence type="ECO:0000259" key="12">
    <source>
        <dbReference type="Pfam" id="PF00122"/>
    </source>
</evidence>
<feature type="transmembrane region" description="Helical" evidence="11">
    <location>
        <begin position="239"/>
        <end position="259"/>
    </location>
</feature>
<dbReference type="SUPFAM" id="SSF56784">
    <property type="entry name" value="HAD-like"/>
    <property type="match status" value="1"/>
</dbReference>
<dbReference type="InterPro" id="IPR036412">
    <property type="entry name" value="HAD-like_sf"/>
</dbReference>
<feature type="transmembrane region" description="Helical" evidence="11">
    <location>
        <begin position="570"/>
        <end position="590"/>
    </location>
</feature>
<keyword evidence="11" id="KW-0067">ATP-binding</keyword>
<dbReference type="InterPro" id="IPR018303">
    <property type="entry name" value="ATPase_P-typ_P_site"/>
</dbReference>
<dbReference type="PRINTS" id="PR00120">
    <property type="entry name" value="HATPASE"/>
</dbReference>
<evidence type="ECO:0000256" key="2">
    <source>
        <dbReference type="ARBA" id="ARBA00006024"/>
    </source>
</evidence>
<evidence type="ECO:0000256" key="4">
    <source>
        <dbReference type="ARBA" id="ARBA00022692"/>
    </source>
</evidence>
<dbReference type="PATRIC" id="fig|1423718.3.peg.1369"/>
<dbReference type="NCBIfam" id="TIGR01512">
    <property type="entry name" value="ATPase-IB2_Cd"/>
    <property type="match status" value="1"/>
</dbReference>
<dbReference type="NCBIfam" id="TIGR01494">
    <property type="entry name" value="ATPase_P-type"/>
    <property type="match status" value="1"/>
</dbReference>
<dbReference type="PANTHER" id="PTHR48085:SF5">
    <property type="entry name" value="CADMIUM_ZINC-TRANSPORTING ATPASE HMA4-RELATED"/>
    <property type="match status" value="1"/>
</dbReference>
<dbReference type="SFLD" id="SFLDF00027">
    <property type="entry name" value="p-type_atpase"/>
    <property type="match status" value="1"/>
</dbReference>
<dbReference type="Gene3D" id="3.40.1110.10">
    <property type="entry name" value="Calcium-transporting ATPase, cytoplasmic domain N"/>
    <property type="match status" value="1"/>
</dbReference>
<evidence type="ECO:0000256" key="8">
    <source>
        <dbReference type="ARBA" id="ARBA00023136"/>
    </source>
</evidence>
<dbReference type="SFLD" id="SFLDS00003">
    <property type="entry name" value="Haloacid_Dehalogenase"/>
    <property type="match status" value="1"/>
</dbReference>
<dbReference type="SUPFAM" id="SSF81653">
    <property type="entry name" value="Calcium ATPase, transduction domain A"/>
    <property type="match status" value="1"/>
</dbReference>
<evidence type="ECO:0000256" key="5">
    <source>
        <dbReference type="ARBA" id="ARBA00022723"/>
    </source>
</evidence>
<dbReference type="GO" id="GO:0005886">
    <property type="term" value="C:plasma membrane"/>
    <property type="evidence" value="ECO:0007669"/>
    <property type="project" value="UniProtKB-SubCell"/>
</dbReference>
<comment type="similarity">
    <text evidence="2 11">Belongs to the cation transport ATPase (P-type) (TC 3.A.3) family. Type IB subfamily.</text>
</comment>
<dbReference type="InterPro" id="IPR023298">
    <property type="entry name" value="ATPase_P-typ_TM_dom_sf"/>
</dbReference>
<keyword evidence="7 11" id="KW-1133">Transmembrane helix</keyword>
<dbReference type="PRINTS" id="PR00119">
    <property type="entry name" value="CATATPASE"/>
</dbReference>
<evidence type="ECO:0000256" key="9">
    <source>
        <dbReference type="ARBA" id="ARBA00039103"/>
    </source>
</evidence>